<dbReference type="VEuPathDB" id="FungiDB:DNF11_3984"/>
<keyword evidence="2" id="KW-0496">Mitochondrion</keyword>
<dbReference type="GO" id="GO:0005739">
    <property type="term" value="C:mitochondrion"/>
    <property type="evidence" value="ECO:0007669"/>
    <property type="project" value="UniProtKB-SubCell"/>
</dbReference>
<evidence type="ECO:0008006" key="5">
    <source>
        <dbReference type="Google" id="ProtNLM"/>
    </source>
</evidence>
<dbReference type="PANTHER" id="PTHR28133">
    <property type="entry name" value="REQUIRED FOR RESPIRATORY GROWTH PROTEIN 7, MITOCHONDRIAL"/>
    <property type="match status" value="1"/>
</dbReference>
<dbReference type="InterPro" id="IPR011856">
    <property type="entry name" value="tRNA_endonuc-like_dom_sf"/>
</dbReference>
<comment type="subcellular location">
    <subcellularLocation>
        <location evidence="1">Mitochondrion</location>
    </subcellularLocation>
</comment>
<gene>
    <name evidence="3" type="ORF">DNF11_3984</name>
</gene>
<proteinExistence type="predicted"/>
<dbReference type="Pfam" id="PF10356">
    <property type="entry name" value="RRG7"/>
    <property type="match status" value="2"/>
</dbReference>
<dbReference type="Gene3D" id="3.40.1350.10">
    <property type="match status" value="1"/>
</dbReference>
<organism evidence="3 4">
    <name type="scientific">Malassezia restricta (strain ATCC 96810 / NBRC 103918 / CBS 7877)</name>
    <name type="common">Seborrheic dermatitis infection agent</name>
    <dbReference type="NCBI Taxonomy" id="425264"/>
    <lineage>
        <taxon>Eukaryota</taxon>
        <taxon>Fungi</taxon>
        <taxon>Dikarya</taxon>
        <taxon>Basidiomycota</taxon>
        <taxon>Ustilaginomycotina</taxon>
        <taxon>Malasseziomycetes</taxon>
        <taxon>Malasseziales</taxon>
        <taxon>Malasseziaceae</taxon>
        <taxon>Malassezia</taxon>
    </lineage>
</organism>
<sequence>MSTVARGTAYEHACLALLRSWLKMDIYRTGGAHDQGRDLCGWWSPHAIGEPRAHERIRVIAQCKAESRALGPSVVREMEGTLLRATWEATTTATVGVLASHSGFSKQAKVYMRSSRLPLLFLHLAPQDQEPLVCQGFLWNDALANGPLHGRFEPVWVTTPQHTQQLTLYRDGIRAI</sequence>
<dbReference type="PANTHER" id="PTHR28133:SF1">
    <property type="entry name" value="REQUIRED FOR RESPIRATORY GROWTH PROTEIN 7, MITOCHONDRIAL"/>
    <property type="match status" value="1"/>
</dbReference>
<dbReference type="Proteomes" id="UP000269793">
    <property type="component" value="Chromosome IX"/>
</dbReference>
<keyword evidence="4" id="KW-1185">Reference proteome</keyword>
<name>A0A3G2SA11_MALR7</name>
<accession>A0A3G2SA11</accession>
<evidence type="ECO:0000256" key="2">
    <source>
        <dbReference type="ARBA" id="ARBA00023128"/>
    </source>
</evidence>
<dbReference type="GO" id="GO:0003676">
    <property type="term" value="F:nucleic acid binding"/>
    <property type="evidence" value="ECO:0007669"/>
    <property type="project" value="InterPro"/>
</dbReference>
<dbReference type="InterPro" id="IPR018828">
    <property type="entry name" value="RRG7"/>
</dbReference>
<evidence type="ECO:0000313" key="4">
    <source>
        <dbReference type="Proteomes" id="UP000269793"/>
    </source>
</evidence>
<evidence type="ECO:0000256" key="1">
    <source>
        <dbReference type="ARBA" id="ARBA00004173"/>
    </source>
</evidence>
<reference evidence="3 4" key="1">
    <citation type="submission" date="2018-10" db="EMBL/GenBank/DDBJ databases">
        <title>Complete genome sequence of Malassezia restricta CBS 7877.</title>
        <authorList>
            <person name="Morand S.C."/>
            <person name="Bertignac M."/>
            <person name="Iltis A."/>
            <person name="Kolder I."/>
            <person name="Pirovano W."/>
            <person name="Jourdain R."/>
            <person name="Clavaud C."/>
        </authorList>
    </citation>
    <scope>NUCLEOTIDE SEQUENCE [LARGE SCALE GENOMIC DNA]</scope>
    <source>
        <strain evidence="3 4">CBS 7877</strain>
    </source>
</reference>
<evidence type="ECO:0000313" key="3">
    <source>
        <dbReference type="EMBL" id="AYO44934.1"/>
    </source>
</evidence>
<dbReference type="AlphaFoldDB" id="A0A3G2SA11"/>
<dbReference type="OrthoDB" id="20734at2759"/>
<protein>
    <recommendedName>
        <fullName evidence="5">Restriction endonuclease type IV Mrr domain-containing protein</fullName>
    </recommendedName>
</protein>
<dbReference type="EMBL" id="CP033156">
    <property type="protein sequence ID" value="AYO44934.1"/>
    <property type="molecule type" value="Genomic_DNA"/>
</dbReference>